<dbReference type="RefSeq" id="WP_209617501.1">
    <property type="nucleotide sequence ID" value="NZ_JAGJRS010000013.1"/>
</dbReference>
<comment type="similarity">
    <text evidence="1 9">Belongs to the guanylate kinase family.</text>
</comment>
<dbReference type="SUPFAM" id="SSF52540">
    <property type="entry name" value="P-loop containing nucleoside triphosphate hydrolases"/>
    <property type="match status" value="1"/>
</dbReference>
<dbReference type="NCBIfam" id="TIGR03263">
    <property type="entry name" value="guanyl_kin"/>
    <property type="match status" value="1"/>
</dbReference>
<dbReference type="Gene3D" id="3.30.63.10">
    <property type="entry name" value="Guanylate Kinase phosphate binding domain"/>
    <property type="match status" value="1"/>
</dbReference>
<dbReference type="PANTHER" id="PTHR23117:SF13">
    <property type="entry name" value="GUANYLATE KINASE"/>
    <property type="match status" value="1"/>
</dbReference>
<evidence type="ECO:0000256" key="6">
    <source>
        <dbReference type="ARBA" id="ARBA00022777"/>
    </source>
</evidence>
<comment type="catalytic activity">
    <reaction evidence="9">
        <text>GMP + ATP = GDP + ADP</text>
        <dbReference type="Rhea" id="RHEA:20780"/>
        <dbReference type="ChEBI" id="CHEBI:30616"/>
        <dbReference type="ChEBI" id="CHEBI:58115"/>
        <dbReference type="ChEBI" id="CHEBI:58189"/>
        <dbReference type="ChEBI" id="CHEBI:456216"/>
        <dbReference type="EC" id="2.7.4.8"/>
    </reaction>
</comment>
<feature type="binding site" evidence="9">
    <location>
        <begin position="14"/>
        <end position="21"/>
    </location>
    <ligand>
        <name>ATP</name>
        <dbReference type="ChEBI" id="CHEBI:30616"/>
    </ligand>
</feature>
<dbReference type="InterPro" id="IPR017665">
    <property type="entry name" value="Guanylate_kinase"/>
</dbReference>
<feature type="domain" description="Guanylate kinase-like" evidence="10">
    <location>
        <begin position="7"/>
        <end position="185"/>
    </location>
</feature>
<dbReference type="EMBL" id="JAGJRS010000013">
    <property type="protein sequence ID" value="MBP1473880.1"/>
    <property type="molecule type" value="Genomic_DNA"/>
</dbReference>
<dbReference type="InterPro" id="IPR027417">
    <property type="entry name" value="P-loop_NTPase"/>
</dbReference>
<dbReference type="CDD" id="cd00071">
    <property type="entry name" value="GMPK"/>
    <property type="match status" value="1"/>
</dbReference>
<keyword evidence="4 9" id="KW-0808">Transferase</keyword>
<evidence type="ECO:0000256" key="2">
    <source>
        <dbReference type="ARBA" id="ARBA00012961"/>
    </source>
</evidence>
<dbReference type="InterPro" id="IPR020590">
    <property type="entry name" value="Guanylate_kinase_CS"/>
</dbReference>
<gene>
    <name evidence="9 11" type="primary">gmk</name>
    <name evidence="11" type="ORF">J7I44_06185</name>
</gene>
<dbReference type="InterPro" id="IPR008144">
    <property type="entry name" value="Guanylate_kin-like_dom"/>
</dbReference>
<dbReference type="PROSITE" id="PS00856">
    <property type="entry name" value="GUANYLATE_KINASE_1"/>
    <property type="match status" value="1"/>
</dbReference>
<name>A0ABS4DLI7_9GAMM</name>
<protein>
    <recommendedName>
        <fullName evidence="3 9">Guanylate kinase</fullName>
        <ecNumber evidence="2 9">2.7.4.8</ecNumber>
    </recommendedName>
    <alternativeName>
        <fullName evidence="8 9">GMP kinase</fullName>
    </alternativeName>
</protein>
<keyword evidence="7 9" id="KW-0067">ATP-binding</keyword>
<keyword evidence="9" id="KW-0963">Cytoplasm</keyword>
<sequence>MSAAQPGTLFIVAAPSGAGKSTLVNALLEREPTISLSISHTTRPPRVGEEYGRHYYFVERAEFERQIAAGTFLEHAEVHGNFYGTSVATVQELLDQGRDVLLEIDWQGAAQIRRAKPTCVSVFILPPSRAELERRLRGRGSDTPEVIERRLHNSREEISHAHEFDYIVVNDGFDEALGDLQAIVRAVRHRGELQWKRHEALIAELLEEPGIGNRESGIVR</sequence>
<dbReference type="Proteomes" id="UP000823790">
    <property type="component" value="Unassembled WGS sequence"/>
</dbReference>
<evidence type="ECO:0000313" key="11">
    <source>
        <dbReference type="EMBL" id="MBP1473880.1"/>
    </source>
</evidence>
<evidence type="ECO:0000256" key="3">
    <source>
        <dbReference type="ARBA" id="ARBA00016296"/>
    </source>
</evidence>
<comment type="function">
    <text evidence="9">Essential for recycling GMP and indirectly, cGMP.</text>
</comment>
<keyword evidence="6 9" id="KW-0418">Kinase</keyword>
<evidence type="ECO:0000256" key="1">
    <source>
        <dbReference type="ARBA" id="ARBA00005790"/>
    </source>
</evidence>
<dbReference type="Gene3D" id="3.40.50.300">
    <property type="entry name" value="P-loop containing nucleotide triphosphate hydrolases"/>
    <property type="match status" value="1"/>
</dbReference>
<dbReference type="SMART" id="SM00072">
    <property type="entry name" value="GuKc"/>
    <property type="match status" value="1"/>
</dbReference>
<dbReference type="GO" id="GO:0004385">
    <property type="term" value="F:GMP kinase activity"/>
    <property type="evidence" value="ECO:0007669"/>
    <property type="project" value="UniProtKB-EC"/>
</dbReference>
<organism evidence="11 12">
    <name type="scientific">Frateuria flava</name>
    <dbReference type="NCBI Taxonomy" id="2821489"/>
    <lineage>
        <taxon>Bacteria</taxon>
        <taxon>Pseudomonadati</taxon>
        <taxon>Pseudomonadota</taxon>
        <taxon>Gammaproteobacteria</taxon>
        <taxon>Lysobacterales</taxon>
        <taxon>Rhodanobacteraceae</taxon>
        <taxon>Frateuria</taxon>
    </lineage>
</organism>
<evidence type="ECO:0000256" key="5">
    <source>
        <dbReference type="ARBA" id="ARBA00022741"/>
    </source>
</evidence>
<dbReference type="HAMAP" id="MF_00328">
    <property type="entry name" value="Guanylate_kinase"/>
    <property type="match status" value="1"/>
</dbReference>
<comment type="subcellular location">
    <subcellularLocation>
        <location evidence="9">Cytoplasm</location>
    </subcellularLocation>
</comment>
<dbReference type="EC" id="2.7.4.8" evidence="2 9"/>
<accession>A0ABS4DLI7</accession>
<evidence type="ECO:0000256" key="8">
    <source>
        <dbReference type="ARBA" id="ARBA00030128"/>
    </source>
</evidence>
<evidence type="ECO:0000256" key="4">
    <source>
        <dbReference type="ARBA" id="ARBA00022679"/>
    </source>
</evidence>
<evidence type="ECO:0000256" key="9">
    <source>
        <dbReference type="HAMAP-Rule" id="MF_00328"/>
    </source>
</evidence>
<evidence type="ECO:0000259" key="10">
    <source>
        <dbReference type="PROSITE" id="PS50052"/>
    </source>
</evidence>
<keyword evidence="5 9" id="KW-0547">Nucleotide-binding</keyword>
<evidence type="ECO:0000313" key="12">
    <source>
        <dbReference type="Proteomes" id="UP000823790"/>
    </source>
</evidence>
<dbReference type="Pfam" id="PF00625">
    <property type="entry name" value="Guanylate_kin"/>
    <property type="match status" value="1"/>
</dbReference>
<comment type="caution">
    <text evidence="11">The sequence shown here is derived from an EMBL/GenBank/DDBJ whole genome shotgun (WGS) entry which is preliminary data.</text>
</comment>
<evidence type="ECO:0000256" key="7">
    <source>
        <dbReference type="ARBA" id="ARBA00022840"/>
    </source>
</evidence>
<dbReference type="InterPro" id="IPR008145">
    <property type="entry name" value="GK/Ca_channel_bsu"/>
</dbReference>
<proteinExistence type="inferred from homology"/>
<dbReference type="PANTHER" id="PTHR23117">
    <property type="entry name" value="GUANYLATE KINASE-RELATED"/>
    <property type="match status" value="1"/>
</dbReference>
<reference evidence="11 12" key="1">
    <citation type="submission" date="2021-04" db="EMBL/GenBank/DDBJ databases">
        <authorList>
            <person name="Huq M.A."/>
        </authorList>
    </citation>
    <scope>NUCLEOTIDE SEQUENCE [LARGE SCALE GENOMIC DNA]</scope>
    <source>
        <strain evidence="11 12">MAH-13</strain>
    </source>
</reference>
<dbReference type="PROSITE" id="PS50052">
    <property type="entry name" value="GUANYLATE_KINASE_2"/>
    <property type="match status" value="1"/>
</dbReference>
<keyword evidence="12" id="KW-1185">Reference proteome</keyword>